<evidence type="ECO:0000313" key="2">
    <source>
        <dbReference type="Proteomes" id="UP000604046"/>
    </source>
</evidence>
<reference evidence="1" key="1">
    <citation type="submission" date="2021-02" db="EMBL/GenBank/DDBJ databases">
        <authorList>
            <person name="Dougan E. K."/>
            <person name="Rhodes N."/>
            <person name="Thang M."/>
            <person name="Chan C."/>
        </authorList>
    </citation>
    <scope>NUCLEOTIDE SEQUENCE</scope>
</reference>
<sequence>MPLIKEGVPSPATKLRKLGTKEQNQVNLKLLGADIVLPKQLEDHEQPSFPERPRELPATIPDDFVKDTLAELNAHPRDRSISFQADDHVYFWKGKRVSRSVTQFIKEFTEPFCEKQVINSMRQSRNWPRPGYLKTLLSENQKNELQKLPGSEELLAELKRQERDELKVCRLAFKLRANQASSPNQDADVADALTELGLSREEIMRKWEKARQDGAREGTWMHAQFQCLLNGGSVPDKTTEVFLLSQFLQSQSNTKAFRTEWQVYADNEDLAGSIDYVAKRPDNSVIIVDWKRTSPSRLQRKACNKFMRTPLGHVPDCTLWHYRLQLNVYKFILEKYYGEAVSAMYIVGTNPEYGDQPFIDNVPTMDVETKNLLANAR</sequence>
<evidence type="ECO:0000313" key="1">
    <source>
        <dbReference type="EMBL" id="CAE7250153.1"/>
    </source>
</evidence>
<dbReference type="AlphaFoldDB" id="A0A812LMT0"/>
<organism evidence="1 2">
    <name type="scientific">Symbiodinium natans</name>
    <dbReference type="NCBI Taxonomy" id="878477"/>
    <lineage>
        <taxon>Eukaryota</taxon>
        <taxon>Sar</taxon>
        <taxon>Alveolata</taxon>
        <taxon>Dinophyceae</taxon>
        <taxon>Suessiales</taxon>
        <taxon>Symbiodiniaceae</taxon>
        <taxon>Symbiodinium</taxon>
    </lineage>
</organism>
<dbReference type="OrthoDB" id="448923at2759"/>
<dbReference type="Gene3D" id="3.90.320.10">
    <property type="match status" value="1"/>
</dbReference>
<comment type="caution">
    <text evidence="1">The sequence shown here is derived from an EMBL/GenBank/DDBJ whole genome shotgun (WGS) entry which is preliminary data.</text>
</comment>
<accession>A0A812LMT0</accession>
<dbReference type="EMBL" id="CAJNDS010001160">
    <property type="protein sequence ID" value="CAE7250153.1"/>
    <property type="molecule type" value="Genomic_DNA"/>
</dbReference>
<name>A0A812LMT0_9DINO</name>
<proteinExistence type="predicted"/>
<dbReference type="Proteomes" id="UP000604046">
    <property type="component" value="Unassembled WGS sequence"/>
</dbReference>
<keyword evidence="2" id="KW-1185">Reference proteome</keyword>
<gene>
    <name evidence="1" type="primary">ANKRD50</name>
    <name evidence="1" type="ORF">SNAT2548_LOCUS12261</name>
</gene>
<protein>
    <submittedName>
        <fullName evidence="1">ANKRD50 protein</fullName>
    </submittedName>
</protein>
<dbReference type="InterPro" id="IPR011604">
    <property type="entry name" value="PDDEXK-like_dom_sf"/>
</dbReference>